<comment type="caution">
    <text evidence="2">The sequence shown here is derived from an EMBL/GenBank/DDBJ whole genome shotgun (WGS) entry which is preliminary data.</text>
</comment>
<organism evidence="2 3">
    <name type="scientific">Edhazardia aedis (strain USNM 41457)</name>
    <name type="common">Microsporidian parasite</name>
    <dbReference type="NCBI Taxonomy" id="1003232"/>
    <lineage>
        <taxon>Eukaryota</taxon>
        <taxon>Fungi</taxon>
        <taxon>Fungi incertae sedis</taxon>
        <taxon>Microsporidia</taxon>
        <taxon>Edhazardia</taxon>
    </lineage>
</organism>
<feature type="non-terminal residue" evidence="2">
    <location>
        <position position="102"/>
    </location>
</feature>
<name>J9DIQ6_EDHAE</name>
<dbReference type="InParanoid" id="J9DIQ6"/>
<reference evidence="2 3" key="1">
    <citation type="submission" date="2011-08" db="EMBL/GenBank/DDBJ databases">
        <authorList>
            <person name="Liu Z.J."/>
            <person name="Shi F.L."/>
            <person name="Lu J.Q."/>
            <person name="Li M."/>
            <person name="Wang Z.L."/>
        </authorList>
    </citation>
    <scope>NUCLEOTIDE SEQUENCE [LARGE SCALE GENOMIC DNA]</scope>
    <source>
        <strain evidence="2 3">USNM 41457</strain>
    </source>
</reference>
<sequence>MDIIRRFHNPMRSLSSPYKYVIFFLGILLIMFLLLKTIKNNPHDFSGKGIIENVTGTNVQIGNANDQNPPSTVSYTSAAETAISDHEILSTTIAYRFYNKTE</sequence>
<feature type="transmembrane region" description="Helical" evidence="1">
    <location>
        <begin position="20"/>
        <end position="38"/>
    </location>
</feature>
<reference evidence="3" key="2">
    <citation type="submission" date="2015-07" db="EMBL/GenBank/DDBJ databases">
        <title>Contrasting host-pathogen interactions and genome evolution in two generalist and specialist microsporidian pathogens of mosquitoes.</title>
        <authorList>
            <consortium name="The Broad Institute Genomics Platform"/>
            <consortium name="The Broad Institute Genome Sequencing Center for Infectious Disease"/>
            <person name="Cuomo C.A."/>
            <person name="Sanscrainte N.D."/>
            <person name="Goldberg J.M."/>
            <person name="Heiman D."/>
            <person name="Young S."/>
            <person name="Zeng Q."/>
            <person name="Becnel J.J."/>
            <person name="Birren B.W."/>
        </authorList>
    </citation>
    <scope>NUCLEOTIDE SEQUENCE [LARGE SCALE GENOMIC DNA]</scope>
    <source>
        <strain evidence="3">USNM 41457</strain>
    </source>
</reference>
<evidence type="ECO:0000256" key="1">
    <source>
        <dbReference type="SAM" id="Phobius"/>
    </source>
</evidence>
<protein>
    <submittedName>
        <fullName evidence="2">Uncharacterized protein</fullName>
    </submittedName>
</protein>
<dbReference type="AlphaFoldDB" id="J9DIQ6"/>
<dbReference type="HOGENOM" id="CLU_2284063_0_0_1"/>
<gene>
    <name evidence="2" type="ORF">EDEG_04043</name>
</gene>
<keyword evidence="3" id="KW-1185">Reference proteome</keyword>
<proteinExistence type="predicted"/>
<evidence type="ECO:0000313" key="3">
    <source>
        <dbReference type="Proteomes" id="UP000003163"/>
    </source>
</evidence>
<dbReference type="EMBL" id="AFBI03000214">
    <property type="protein sequence ID" value="EJW01252.1"/>
    <property type="molecule type" value="Genomic_DNA"/>
</dbReference>
<dbReference type="Proteomes" id="UP000003163">
    <property type="component" value="Unassembled WGS sequence"/>
</dbReference>
<keyword evidence="1" id="KW-0812">Transmembrane</keyword>
<accession>J9DIQ6</accession>
<dbReference type="VEuPathDB" id="MicrosporidiaDB:EDEG_04043"/>
<keyword evidence="1" id="KW-1133">Transmembrane helix</keyword>
<evidence type="ECO:0000313" key="2">
    <source>
        <dbReference type="EMBL" id="EJW01252.1"/>
    </source>
</evidence>
<keyword evidence="1" id="KW-0472">Membrane</keyword>